<dbReference type="InterPro" id="IPR013783">
    <property type="entry name" value="Ig-like_fold"/>
</dbReference>
<protein>
    <recommendedName>
        <fullName evidence="3">HYDIN protein</fullName>
    </recommendedName>
</protein>
<keyword evidence="2" id="KW-1185">Reference proteome</keyword>
<reference evidence="1 2" key="1">
    <citation type="submission" date="2024-05" db="EMBL/GenBank/DDBJ databases">
        <title>Genome sequencing and assembly of Indian major carp, Cirrhinus mrigala (Hamilton, 1822).</title>
        <authorList>
            <person name="Mohindra V."/>
            <person name="Chowdhury L.M."/>
            <person name="Lal K."/>
            <person name="Jena J.K."/>
        </authorList>
    </citation>
    <scope>NUCLEOTIDE SEQUENCE [LARGE SCALE GENOMIC DNA]</scope>
    <source>
        <strain evidence="1">CM1030</strain>
        <tissue evidence="1">Blood</tissue>
    </source>
</reference>
<evidence type="ECO:0000313" key="2">
    <source>
        <dbReference type="Proteomes" id="UP001529510"/>
    </source>
</evidence>
<proteinExistence type="predicted"/>
<feature type="non-terminal residue" evidence="1">
    <location>
        <position position="1"/>
    </location>
</feature>
<dbReference type="PANTHER" id="PTHR23053">
    <property type="entry name" value="DLEC1 DELETED IN LUNG AND ESOPHAGEAL CANCER 1"/>
    <property type="match status" value="1"/>
</dbReference>
<accession>A0ABD0P2T2</accession>
<dbReference type="InterPro" id="IPR033305">
    <property type="entry name" value="Hydin-like"/>
</dbReference>
<organism evidence="1 2">
    <name type="scientific">Cirrhinus mrigala</name>
    <name type="common">Mrigala</name>
    <dbReference type="NCBI Taxonomy" id="683832"/>
    <lineage>
        <taxon>Eukaryota</taxon>
        <taxon>Metazoa</taxon>
        <taxon>Chordata</taxon>
        <taxon>Craniata</taxon>
        <taxon>Vertebrata</taxon>
        <taxon>Euteleostomi</taxon>
        <taxon>Actinopterygii</taxon>
        <taxon>Neopterygii</taxon>
        <taxon>Teleostei</taxon>
        <taxon>Ostariophysi</taxon>
        <taxon>Cypriniformes</taxon>
        <taxon>Cyprinidae</taxon>
        <taxon>Labeoninae</taxon>
        <taxon>Labeonini</taxon>
        <taxon>Cirrhinus</taxon>
    </lineage>
</organism>
<dbReference type="PANTHER" id="PTHR23053:SF0">
    <property type="entry name" value="HYDROCEPHALUS-INDUCING PROTEIN HOMOLOG"/>
    <property type="match status" value="1"/>
</dbReference>
<dbReference type="EMBL" id="JAMKFB020000018">
    <property type="protein sequence ID" value="KAL0168072.1"/>
    <property type="molecule type" value="Genomic_DNA"/>
</dbReference>
<comment type="caution">
    <text evidence="1">The sequence shown here is derived from an EMBL/GenBank/DDBJ whole genome shotgun (WGS) entry which is preliminary data.</text>
</comment>
<feature type="non-terminal residue" evidence="1">
    <location>
        <position position="100"/>
    </location>
</feature>
<dbReference type="Proteomes" id="UP001529510">
    <property type="component" value="Unassembled WGS sequence"/>
</dbReference>
<dbReference type="AlphaFoldDB" id="A0ABD0P2T2"/>
<gene>
    <name evidence="1" type="ORF">M9458_036294</name>
</gene>
<sequence>CVVPDVVLKNPVLQFQDCFLGCPYEQSVELINDTDFPACYGLLPQPYEENPALLYSSPHARGVIRPYSTEQIPLVLQAKTVGSLQEKAHFAILGRQDPPL</sequence>
<evidence type="ECO:0008006" key="3">
    <source>
        <dbReference type="Google" id="ProtNLM"/>
    </source>
</evidence>
<name>A0ABD0P2T2_CIRMR</name>
<evidence type="ECO:0000313" key="1">
    <source>
        <dbReference type="EMBL" id="KAL0168072.1"/>
    </source>
</evidence>
<dbReference type="Gene3D" id="2.60.40.10">
    <property type="entry name" value="Immunoglobulins"/>
    <property type="match status" value="1"/>
</dbReference>